<dbReference type="GO" id="GO:0008483">
    <property type="term" value="F:transaminase activity"/>
    <property type="evidence" value="ECO:0007669"/>
    <property type="project" value="UniProtKB-KW"/>
</dbReference>
<dbReference type="STRING" id="1656094.BFC18_21050"/>
<dbReference type="GO" id="GO:0030170">
    <property type="term" value="F:pyridoxal phosphate binding"/>
    <property type="evidence" value="ECO:0007669"/>
    <property type="project" value="InterPro"/>
</dbReference>
<dbReference type="GO" id="GO:0005829">
    <property type="term" value="C:cytosol"/>
    <property type="evidence" value="ECO:0007669"/>
    <property type="project" value="TreeGrafter"/>
</dbReference>
<dbReference type="SUPFAM" id="SSF53383">
    <property type="entry name" value="PLP-dependent transferases"/>
    <property type="match status" value="1"/>
</dbReference>
<gene>
    <name evidence="7" type="ORF">BFC18_21050</name>
</gene>
<dbReference type="PANTHER" id="PTHR43094:SF1">
    <property type="entry name" value="AMINOTRANSFERASE CLASS-III"/>
    <property type="match status" value="1"/>
</dbReference>
<accession>A0A1E7Z6P7</accession>
<keyword evidence="4" id="KW-0808">Transferase</keyword>
<dbReference type="OrthoDB" id="9801052at2"/>
<keyword evidence="8" id="KW-1185">Reference proteome</keyword>
<dbReference type="InterPro" id="IPR015424">
    <property type="entry name" value="PyrdxlP-dep_Trfase"/>
</dbReference>
<evidence type="ECO:0000256" key="3">
    <source>
        <dbReference type="ARBA" id="ARBA00022576"/>
    </source>
</evidence>
<keyword evidence="3" id="KW-0032">Aminotransferase</keyword>
<evidence type="ECO:0000256" key="5">
    <source>
        <dbReference type="ARBA" id="ARBA00022898"/>
    </source>
</evidence>
<name>A0A1E7Z6P7_9ALTE</name>
<dbReference type="Gene3D" id="3.40.640.10">
    <property type="entry name" value="Type I PLP-dependent aspartate aminotransferase-like (Major domain)"/>
    <property type="match status" value="1"/>
</dbReference>
<dbReference type="InterPro" id="IPR005814">
    <property type="entry name" value="Aminotrans_3"/>
</dbReference>
<comment type="cofactor">
    <cofactor evidence="1">
        <name>pyridoxal 5'-phosphate</name>
        <dbReference type="ChEBI" id="CHEBI:597326"/>
    </cofactor>
</comment>
<evidence type="ECO:0000313" key="8">
    <source>
        <dbReference type="Proteomes" id="UP000175691"/>
    </source>
</evidence>
<dbReference type="RefSeq" id="WP_070127444.1">
    <property type="nucleotide sequence ID" value="NZ_MDHN01000041.1"/>
</dbReference>
<dbReference type="AlphaFoldDB" id="A0A1E7Z6P7"/>
<evidence type="ECO:0000256" key="1">
    <source>
        <dbReference type="ARBA" id="ARBA00001933"/>
    </source>
</evidence>
<evidence type="ECO:0000256" key="2">
    <source>
        <dbReference type="ARBA" id="ARBA00008954"/>
    </source>
</evidence>
<dbReference type="NCBIfam" id="NF004625">
    <property type="entry name" value="PRK05965.1"/>
    <property type="match status" value="1"/>
</dbReference>
<dbReference type="FunFam" id="3.40.640.10:FF:000014">
    <property type="entry name" value="Adenosylmethionine-8-amino-7-oxononanoate aminotransferase, probable"/>
    <property type="match status" value="1"/>
</dbReference>
<dbReference type="InterPro" id="IPR015422">
    <property type="entry name" value="PyrdxlP-dep_Trfase_small"/>
</dbReference>
<organism evidence="7 8">
    <name type="scientific">Alteromonas confluentis</name>
    <dbReference type="NCBI Taxonomy" id="1656094"/>
    <lineage>
        <taxon>Bacteria</taxon>
        <taxon>Pseudomonadati</taxon>
        <taxon>Pseudomonadota</taxon>
        <taxon>Gammaproteobacteria</taxon>
        <taxon>Alteromonadales</taxon>
        <taxon>Alteromonadaceae</taxon>
        <taxon>Alteromonas/Salinimonas group</taxon>
        <taxon>Alteromonas</taxon>
    </lineage>
</organism>
<keyword evidence="5 6" id="KW-0663">Pyridoxal phosphate</keyword>
<comment type="similarity">
    <text evidence="2 6">Belongs to the class-III pyridoxal-phosphate-dependent aminotransferase family.</text>
</comment>
<dbReference type="CDD" id="cd00610">
    <property type="entry name" value="OAT_like"/>
    <property type="match status" value="1"/>
</dbReference>
<dbReference type="EMBL" id="MDHN01000041">
    <property type="protein sequence ID" value="OFC69205.1"/>
    <property type="molecule type" value="Genomic_DNA"/>
</dbReference>
<evidence type="ECO:0008006" key="9">
    <source>
        <dbReference type="Google" id="ProtNLM"/>
    </source>
</evidence>
<evidence type="ECO:0000313" key="7">
    <source>
        <dbReference type="EMBL" id="OFC69205.1"/>
    </source>
</evidence>
<dbReference type="Pfam" id="PF00202">
    <property type="entry name" value="Aminotran_3"/>
    <property type="match status" value="1"/>
</dbReference>
<sequence>MQTPALTELDSRYLIHPVSNFRDHQKKGVKILESGDGVWLTAADGERYLDAFAGLWCVNVGYGQQRVVDAAVKQMQTLPYATGYFGFGSEPAIKLAEKLVSMTPDSLQHVYFSLGGTDAIDAAIRYITHYYNAIGKPTKKHIISLKRGYHGSSGVGAGITGLPAFHTNFDVPTPSQHHISCPYLYRSEFDTPEALIAASVKELEDKVAEIGADNVAAFFCEPVVGSGGVVVPPKGWLKAIEQTCKRLGILLLLDEVITGFGRTGKMFACEHEDIQPDLMTMAKGLTSGYAPMGAVMMSDEIFNGIADGPNKAAVVGHGQTYSAHPVSAAVALEVISIYEEGLLAHAQNVEPYFKAKLEACLSHPLVGDVRNLGLLGAVELVADKATKRQFNPALKLSETIADIAWKHKLIFRAFGDNILGFAPALSFTEADFDTLFERLQLTLDEVLALDMVKQEMAG</sequence>
<dbReference type="PANTHER" id="PTHR43094">
    <property type="entry name" value="AMINOTRANSFERASE"/>
    <property type="match status" value="1"/>
</dbReference>
<proteinExistence type="inferred from homology"/>
<protein>
    <recommendedName>
        <fullName evidence="9">Aminotransferase</fullName>
    </recommendedName>
</protein>
<dbReference type="Gene3D" id="3.90.1150.10">
    <property type="entry name" value="Aspartate Aminotransferase, domain 1"/>
    <property type="match status" value="1"/>
</dbReference>
<evidence type="ECO:0000256" key="4">
    <source>
        <dbReference type="ARBA" id="ARBA00022679"/>
    </source>
</evidence>
<dbReference type="InterPro" id="IPR015421">
    <property type="entry name" value="PyrdxlP-dep_Trfase_major"/>
</dbReference>
<dbReference type="PIRSF" id="PIRSF000521">
    <property type="entry name" value="Transaminase_4ab_Lys_Orn"/>
    <property type="match status" value="1"/>
</dbReference>
<dbReference type="PROSITE" id="PS00600">
    <property type="entry name" value="AA_TRANSFER_CLASS_3"/>
    <property type="match status" value="1"/>
</dbReference>
<comment type="caution">
    <text evidence="7">The sequence shown here is derived from an EMBL/GenBank/DDBJ whole genome shotgun (WGS) entry which is preliminary data.</text>
</comment>
<reference evidence="7 8" key="1">
    <citation type="submission" date="2016-08" db="EMBL/GenBank/DDBJ databases">
        <authorList>
            <person name="Seilhamer J.J."/>
        </authorList>
    </citation>
    <scope>NUCLEOTIDE SEQUENCE [LARGE SCALE GENOMIC DNA]</scope>
    <source>
        <strain evidence="7 8">KCTC 42603</strain>
    </source>
</reference>
<evidence type="ECO:0000256" key="6">
    <source>
        <dbReference type="RuleBase" id="RU003560"/>
    </source>
</evidence>
<dbReference type="InterPro" id="IPR049704">
    <property type="entry name" value="Aminotrans_3_PPA_site"/>
</dbReference>
<dbReference type="Proteomes" id="UP000175691">
    <property type="component" value="Unassembled WGS sequence"/>
</dbReference>